<evidence type="ECO:0000256" key="1">
    <source>
        <dbReference type="SAM" id="MobiDB-lite"/>
    </source>
</evidence>
<evidence type="ECO:0000313" key="2">
    <source>
        <dbReference type="EMBL" id="ORZ36925.1"/>
    </source>
</evidence>
<dbReference type="EMBL" id="MCFL01000015">
    <property type="protein sequence ID" value="ORZ36925.1"/>
    <property type="molecule type" value="Genomic_DNA"/>
</dbReference>
<accession>A0A1Y2HQP5</accession>
<reference evidence="2 3" key="1">
    <citation type="submission" date="2016-07" db="EMBL/GenBank/DDBJ databases">
        <title>Pervasive Adenine N6-methylation of Active Genes in Fungi.</title>
        <authorList>
            <consortium name="DOE Joint Genome Institute"/>
            <person name="Mondo S.J."/>
            <person name="Dannebaum R.O."/>
            <person name="Kuo R.C."/>
            <person name="Labutti K."/>
            <person name="Haridas S."/>
            <person name="Kuo A."/>
            <person name="Salamov A."/>
            <person name="Ahrendt S.R."/>
            <person name="Lipzen A."/>
            <person name="Sullivan W."/>
            <person name="Andreopoulos W.B."/>
            <person name="Clum A."/>
            <person name="Lindquist E."/>
            <person name="Daum C."/>
            <person name="Ramamoorthy G.K."/>
            <person name="Gryganskyi A."/>
            <person name="Culley D."/>
            <person name="Magnuson J.K."/>
            <person name="James T.Y."/>
            <person name="O'Malley M.A."/>
            <person name="Stajich J.E."/>
            <person name="Spatafora J.W."/>
            <person name="Visel A."/>
            <person name="Grigoriev I.V."/>
        </authorList>
    </citation>
    <scope>NUCLEOTIDE SEQUENCE [LARGE SCALE GENOMIC DNA]</scope>
    <source>
        <strain evidence="2 3">PL171</strain>
    </source>
</reference>
<proteinExistence type="predicted"/>
<gene>
    <name evidence="2" type="ORF">BCR44DRAFT_1062211</name>
</gene>
<dbReference type="AlphaFoldDB" id="A0A1Y2HQP5"/>
<comment type="caution">
    <text evidence="2">The sequence shown here is derived from an EMBL/GenBank/DDBJ whole genome shotgun (WGS) entry which is preliminary data.</text>
</comment>
<protein>
    <submittedName>
        <fullName evidence="2">Uncharacterized protein</fullName>
    </submittedName>
</protein>
<organism evidence="2 3">
    <name type="scientific">Catenaria anguillulae PL171</name>
    <dbReference type="NCBI Taxonomy" id="765915"/>
    <lineage>
        <taxon>Eukaryota</taxon>
        <taxon>Fungi</taxon>
        <taxon>Fungi incertae sedis</taxon>
        <taxon>Blastocladiomycota</taxon>
        <taxon>Blastocladiomycetes</taxon>
        <taxon>Blastocladiales</taxon>
        <taxon>Catenariaceae</taxon>
        <taxon>Catenaria</taxon>
    </lineage>
</organism>
<sequence>MTTRPHPSSPAIKFHRPSPSIQSSLLMPSMPTTRQQHRVSCSPSYPLAPTPACFWATRASSHSCTFPQSISWNQRLHGLKEMDGPSCRRKSVGWAGPARLCLLPLLGKTFPYRWTTRIGSRPCVGYLLDSQCHLQRRHPDSLHGLS</sequence>
<keyword evidence="3" id="KW-1185">Reference proteome</keyword>
<name>A0A1Y2HQP5_9FUNG</name>
<dbReference type="Proteomes" id="UP000193411">
    <property type="component" value="Unassembled WGS sequence"/>
</dbReference>
<feature type="region of interest" description="Disordered" evidence="1">
    <location>
        <begin position="1"/>
        <end position="23"/>
    </location>
</feature>
<evidence type="ECO:0000313" key="3">
    <source>
        <dbReference type="Proteomes" id="UP000193411"/>
    </source>
</evidence>